<reference evidence="2" key="1">
    <citation type="submission" date="2024-07" db="EMBL/GenBank/DDBJ databases">
        <authorList>
            <person name="Li X.-J."/>
            <person name="Wang X."/>
        </authorList>
    </citation>
    <scope>NUCLEOTIDE SEQUENCE</scope>
    <source>
        <strain evidence="2">HSP-342</strain>
    </source>
</reference>
<protein>
    <recommendedName>
        <fullName evidence="3">Cell division protein SepF</fullName>
    </recommendedName>
</protein>
<feature type="region of interest" description="Disordered" evidence="1">
    <location>
        <begin position="14"/>
        <end position="44"/>
    </location>
</feature>
<dbReference type="RefSeq" id="WP_369712712.1">
    <property type="nucleotide sequence ID" value="NZ_CP165646.1"/>
</dbReference>
<dbReference type="AlphaFoldDB" id="A0AB39VAX3"/>
<evidence type="ECO:0008006" key="3">
    <source>
        <dbReference type="Google" id="ProtNLM"/>
    </source>
</evidence>
<feature type="compositionally biased region" description="Acidic residues" evidence="1">
    <location>
        <begin position="14"/>
        <end position="27"/>
    </location>
</feature>
<evidence type="ECO:0000256" key="1">
    <source>
        <dbReference type="SAM" id="MobiDB-lite"/>
    </source>
</evidence>
<dbReference type="EMBL" id="CP165646">
    <property type="protein sequence ID" value="XDU64364.1"/>
    <property type="molecule type" value="Genomic_DNA"/>
</dbReference>
<dbReference type="KEGG" id="lmes:AB8B23_10600"/>
<proteinExistence type="predicted"/>
<organism evidence="2">
    <name type="scientific">Leptotrichia mesophila</name>
    <dbReference type="NCBI Taxonomy" id="3239303"/>
    <lineage>
        <taxon>Bacteria</taxon>
        <taxon>Fusobacteriati</taxon>
        <taxon>Fusobacteriota</taxon>
        <taxon>Fusobacteriia</taxon>
        <taxon>Fusobacteriales</taxon>
        <taxon>Leptotrichiaceae</taxon>
        <taxon>Leptotrichia</taxon>
    </lineage>
</organism>
<accession>A0AB39VAX3</accession>
<evidence type="ECO:0000313" key="2">
    <source>
        <dbReference type="EMBL" id="XDU64364.1"/>
    </source>
</evidence>
<sequence>MGLKRKLMEFFGDDIEDDEDELSEELSNDEKRSDSRTAATKSAV</sequence>
<gene>
    <name evidence="2" type="ORF">AB8B23_10600</name>
</gene>
<name>A0AB39VAX3_9FUSO</name>